<gene>
    <name evidence="2" type="ORF">PY17X_0723900</name>
</gene>
<name>A0A4V0KIM7_PLAYE</name>
<dbReference type="VEuPathDB" id="PlasmoDB:PY01835"/>
<dbReference type="AlphaFoldDB" id="A0A4V0KIM7"/>
<dbReference type="KEGG" id="pyo:PY17X_0723900"/>
<keyword evidence="1" id="KW-0472">Membrane</keyword>
<dbReference type="RefSeq" id="XP_022811869.1">
    <property type="nucleotide sequence ID" value="XM_022955613.1"/>
</dbReference>
<evidence type="ECO:0000313" key="3">
    <source>
        <dbReference type="Proteomes" id="UP000072874"/>
    </source>
</evidence>
<organism evidence="2 3">
    <name type="scientific">Plasmodium yoelii</name>
    <dbReference type="NCBI Taxonomy" id="5861"/>
    <lineage>
        <taxon>Eukaryota</taxon>
        <taxon>Sar</taxon>
        <taxon>Alveolata</taxon>
        <taxon>Apicomplexa</taxon>
        <taxon>Aconoidasida</taxon>
        <taxon>Haemosporida</taxon>
        <taxon>Plasmodiidae</taxon>
        <taxon>Plasmodium</taxon>
        <taxon>Plasmodium (Vinckeia)</taxon>
    </lineage>
</organism>
<evidence type="ECO:0000256" key="1">
    <source>
        <dbReference type="SAM" id="Phobius"/>
    </source>
</evidence>
<reference evidence="2 3" key="1">
    <citation type="journal article" date="2014" name="BMC Biol.">
        <title>A comprehensive evaluation of rodent malaria parasite genomes and gene expression.</title>
        <authorList>
            <person name="Otto T.D."/>
            <person name="Bohme U."/>
            <person name="Jackson A.P."/>
            <person name="Hunt M."/>
            <person name="Franke-Fayard B."/>
            <person name="Hoeijmakers W.A."/>
            <person name="Religa A.A."/>
            <person name="Robertson L."/>
            <person name="Sanders M."/>
            <person name="Ogun S.A."/>
            <person name="Cunningham D."/>
            <person name="Erhart A."/>
            <person name="Billker O."/>
            <person name="Khan S.M."/>
            <person name="Stunnenberg H.G."/>
            <person name="Langhorne J."/>
            <person name="Holder A.A."/>
            <person name="Waters A.P."/>
            <person name="Newbold C.I."/>
            <person name="Pain A."/>
            <person name="Berriman M."/>
            <person name="Janse C.J."/>
        </authorList>
    </citation>
    <scope>NUCLEOTIDE SEQUENCE [LARGE SCALE GENOMIC DNA]</scope>
    <source>
        <strain evidence="2 3">17X</strain>
    </source>
</reference>
<dbReference type="VEuPathDB" id="PlasmoDB:PYYM_0723900"/>
<keyword evidence="1" id="KW-1133">Transmembrane helix</keyword>
<dbReference type="Proteomes" id="UP000072874">
    <property type="component" value="Chromosome 7"/>
</dbReference>
<proteinExistence type="predicted"/>
<sequence length="173" mass="20337">MNKEYIKITFALLSLAGYTQNVAFATEHDTDVTIKVNPVHQKTIFEEFTNLPCEDIGEALVPINHTIQTSELLIKLSETRIDDYSPEDGNPTIYSKKLGNIDIRRFHPTITSPFSLSNTKQYLIYKNNFKLNNHYYIYIHFFRFKKYYLVCNFSFLLYSNIFNVFNFVTKSML</sequence>
<protein>
    <submittedName>
        <fullName evidence="2">Fam-a protein</fullName>
    </submittedName>
</protein>
<evidence type="ECO:0000313" key="2">
    <source>
        <dbReference type="EMBL" id="VTZ76656.1"/>
    </source>
</evidence>
<accession>A0A4V0KIM7</accession>
<feature type="transmembrane region" description="Helical" evidence="1">
    <location>
        <begin position="147"/>
        <end position="168"/>
    </location>
</feature>
<dbReference type="EMBL" id="LM993661">
    <property type="protein sequence ID" value="VTZ76656.1"/>
    <property type="molecule type" value="Genomic_DNA"/>
</dbReference>
<dbReference type="VEuPathDB" id="PlasmoDB:PY17X_0723900"/>
<keyword evidence="1" id="KW-0812">Transmembrane</keyword>
<dbReference type="GeneID" id="3806943"/>